<dbReference type="EMBL" id="JABVXQ010000011">
    <property type="protein sequence ID" value="KAF6085873.1"/>
    <property type="molecule type" value="Genomic_DNA"/>
</dbReference>
<comment type="pathway">
    <text evidence="1">Carbohydrate degradation; glycolysis; D-glyceraldehyde 3-phosphate and glycerone phosphate from D-glucose: step 1/4.</text>
</comment>
<evidence type="ECO:0000256" key="3">
    <source>
        <dbReference type="SAM" id="MobiDB-lite"/>
    </source>
</evidence>
<protein>
    <recommendedName>
        <fullName evidence="2">Phosphotransferase</fullName>
        <ecNumber evidence="2">2.7.1.-</ecNumber>
    </recommendedName>
</protein>
<dbReference type="SUPFAM" id="SSF53067">
    <property type="entry name" value="Actin-like ATPase domain"/>
    <property type="match status" value="1"/>
</dbReference>
<proteinExistence type="inferred from homology"/>
<keyword evidence="2" id="KW-0067">ATP-binding</keyword>
<dbReference type="GO" id="GO:0006006">
    <property type="term" value="P:glucose metabolic process"/>
    <property type="evidence" value="ECO:0007669"/>
    <property type="project" value="TreeGrafter"/>
</dbReference>
<dbReference type="InterPro" id="IPR043129">
    <property type="entry name" value="ATPase_NBD"/>
</dbReference>
<evidence type="ECO:0000256" key="2">
    <source>
        <dbReference type="RuleBase" id="RU362007"/>
    </source>
</evidence>
<reference evidence="5 6" key="1">
    <citation type="journal article" date="2020" name="Nature">
        <title>Six reference-quality genomes reveal evolution of bat adaptations.</title>
        <authorList>
            <person name="Jebb D."/>
            <person name="Huang Z."/>
            <person name="Pippel M."/>
            <person name="Hughes G.M."/>
            <person name="Lavrichenko K."/>
            <person name="Devanna P."/>
            <person name="Winkler S."/>
            <person name="Jermiin L.S."/>
            <person name="Skirmuntt E.C."/>
            <person name="Katzourakis A."/>
            <person name="Burkitt-Gray L."/>
            <person name="Ray D.A."/>
            <person name="Sullivan K.A.M."/>
            <person name="Roscito J.G."/>
            <person name="Kirilenko B.M."/>
            <person name="Davalos L.M."/>
            <person name="Corthals A.P."/>
            <person name="Power M.L."/>
            <person name="Jones G."/>
            <person name="Ransome R.D."/>
            <person name="Dechmann D.K.N."/>
            <person name="Locatelli A.G."/>
            <person name="Puechmaille S.J."/>
            <person name="Fedrigo O."/>
            <person name="Jarvis E.D."/>
            <person name="Hiller M."/>
            <person name="Vernes S.C."/>
            <person name="Myers E.W."/>
            <person name="Teeling E.C."/>
        </authorList>
    </citation>
    <scope>NUCLEOTIDE SEQUENCE [LARGE SCALE GENOMIC DNA]</scope>
    <source>
        <strain evidence="5">Bat1K_MPI-CBG_1</strain>
    </source>
</reference>
<dbReference type="GO" id="GO:0005536">
    <property type="term" value="F:D-glucose binding"/>
    <property type="evidence" value="ECO:0007669"/>
    <property type="project" value="InterPro"/>
</dbReference>
<dbReference type="Proteomes" id="UP000664940">
    <property type="component" value="Unassembled WGS sequence"/>
</dbReference>
<sequence>MRCAPRPQSDSPALAWLRWAGVGDEATAGGDRPAWPRGPPATPSPPPRSDSGDRKQIYNILRTLGLRPSATDCDIVRRACESVSTRAAHMCAAGLAGVINRMRESRSEDVMRITVGVDGSVYKLHPSFKERFHASVRRLTPNCEITFIQSEDGSGRGAALVSAVACKKACMLGQ</sequence>
<evidence type="ECO:0000256" key="1">
    <source>
        <dbReference type="ARBA" id="ARBA00004888"/>
    </source>
</evidence>
<name>A0A833Z3I2_9CHIR</name>
<dbReference type="PANTHER" id="PTHR19443">
    <property type="entry name" value="HEXOKINASE"/>
    <property type="match status" value="1"/>
</dbReference>
<dbReference type="GO" id="GO:0005524">
    <property type="term" value="F:ATP binding"/>
    <property type="evidence" value="ECO:0007669"/>
    <property type="project" value="UniProtKB-UniRule"/>
</dbReference>
<keyword evidence="2 5" id="KW-0418">Kinase</keyword>
<dbReference type="InterPro" id="IPR022673">
    <property type="entry name" value="Hexokinase_C"/>
</dbReference>
<feature type="domain" description="Hexokinase C-terminal" evidence="4">
    <location>
        <begin position="50"/>
        <end position="164"/>
    </location>
</feature>
<dbReference type="PRINTS" id="PR00475">
    <property type="entry name" value="HEXOKINASE"/>
</dbReference>
<organism evidence="5 6">
    <name type="scientific">Phyllostomus discolor</name>
    <name type="common">pale spear-nosed bat</name>
    <dbReference type="NCBI Taxonomy" id="89673"/>
    <lineage>
        <taxon>Eukaryota</taxon>
        <taxon>Metazoa</taxon>
        <taxon>Chordata</taxon>
        <taxon>Craniata</taxon>
        <taxon>Vertebrata</taxon>
        <taxon>Euteleostomi</taxon>
        <taxon>Mammalia</taxon>
        <taxon>Eutheria</taxon>
        <taxon>Laurasiatheria</taxon>
        <taxon>Chiroptera</taxon>
        <taxon>Yangochiroptera</taxon>
        <taxon>Phyllostomidae</taxon>
        <taxon>Phyllostominae</taxon>
        <taxon>Phyllostomus</taxon>
    </lineage>
</organism>
<dbReference type="GO" id="GO:0005739">
    <property type="term" value="C:mitochondrion"/>
    <property type="evidence" value="ECO:0007669"/>
    <property type="project" value="TreeGrafter"/>
</dbReference>
<evidence type="ECO:0000313" key="6">
    <source>
        <dbReference type="Proteomes" id="UP000664940"/>
    </source>
</evidence>
<dbReference type="GO" id="GO:0050796">
    <property type="term" value="P:regulation of insulin secretion"/>
    <property type="evidence" value="ECO:0007669"/>
    <property type="project" value="TreeGrafter"/>
</dbReference>
<feature type="compositionally biased region" description="Pro residues" evidence="3">
    <location>
        <begin position="36"/>
        <end position="48"/>
    </location>
</feature>
<gene>
    <name evidence="5" type="ORF">HJG60_005488</name>
</gene>
<dbReference type="GO" id="GO:0019158">
    <property type="term" value="F:mannokinase activity"/>
    <property type="evidence" value="ECO:0007669"/>
    <property type="project" value="TreeGrafter"/>
</dbReference>
<evidence type="ECO:0000259" key="4">
    <source>
        <dbReference type="Pfam" id="PF03727"/>
    </source>
</evidence>
<comment type="similarity">
    <text evidence="2">Belongs to the hexokinase family.</text>
</comment>
<dbReference type="PROSITE" id="PS51748">
    <property type="entry name" value="HEXOKINASE_2"/>
    <property type="match status" value="1"/>
</dbReference>
<dbReference type="GO" id="GO:0006096">
    <property type="term" value="P:glycolytic process"/>
    <property type="evidence" value="ECO:0007669"/>
    <property type="project" value="UniProtKB-KW"/>
</dbReference>
<keyword evidence="2" id="KW-0808">Transferase</keyword>
<dbReference type="InterPro" id="IPR001312">
    <property type="entry name" value="Hexokinase"/>
</dbReference>
<dbReference type="GO" id="GO:0004340">
    <property type="term" value="F:glucokinase activity"/>
    <property type="evidence" value="ECO:0007669"/>
    <property type="project" value="TreeGrafter"/>
</dbReference>
<dbReference type="Pfam" id="PF03727">
    <property type="entry name" value="Hexokinase_2"/>
    <property type="match status" value="1"/>
</dbReference>
<accession>A0A833Z3I2</accession>
<keyword evidence="2" id="KW-0547">Nucleotide-binding</keyword>
<comment type="caution">
    <text evidence="5">The sequence shown here is derived from an EMBL/GenBank/DDBJ whole genome shotgun (WGS) entry which is preliminary data.</text>
</comment>
<evidence type="ECO:0000313" key="5">
    <source>
        <dbReference type="EMBL" id="KAF6085873.1"/>
    </source>
</evidence>
<dbReference type="PANTHER" id="PTHR19443:SF3">
    <property type="entry name" value="HEXOKINASE-4"/>
    <property type="match status" value="1"/>
</dbReference>
<keyword evidence="2" id="KW-0324">Glycolysis</keyword>
<dbReference type="GO" id="GO:0001678">
    <property type="term" value="P:intracellular glucose homeostasis"/>
    <property type="evidence" value="ECO:0007669"/>
    <property type="project" value="InterPro"/>
</dbReference>
<dbReference type="EC" id="2.7.1.-" evidence="2"/>
<dbReference type="Gene3D" id="3.40.367.20">
    <property type="match status" value="1"/>
</dbReference>
<dbReference type="GO" id="GO:0005829">
    <property type="term" value="C:cytosol"/>
    <property type="evidence" value="ECO:0007669"/>
    <property type="project" value="TreeGrafter"/>
</dbReference>
<dbReference type="GO" id="GO:0008865">
    <property type="term" value="F:fructokinase activity"/>
    <property type="evidence" value="ECO:0007669"/>
    <property type="project" value="TreeGrafter"/>
</dbReference>
<dbReference type="AlphaFoldDB" id="A0A833Z3I2"/>
<feature type="region of interest" description="Disordered" evidence="3">
    <location>
        <begin position="24"/>
        <end position="54"/>
    </location>
</feature>